<sequence length="204" mass="22584">MAAVHAARYGVYGARKVWLTLNRERPAEEPPTARCIVERLMGEMNLAGAVRGKVKRTTIGEPKMVKPLDLVAHQDHGVQCMSAAYSCVVPRERAMPGMPPTEDNHRRDRSRPTPHRRTHSDKVGDAIFTVLTRLSLGPAHLLATRGRNAGRLRTNSVIVITHGGHRFLVTPYGHVPWVNDARFQLTWAGELLFFATIAWGTGAA</sequence>
<protein>
    <submittedName>
        <fullName evidence="3">IS3 family transposase</fullName>
    </submittedName>
</protein>
<accession>A0A5C4M9N1</accession>
<proteinExistence type="predicted"/>
<reference evidence="3 4" key="1">
    <citation type="submission" date="2019-05" db="EMBL/GenBank/DDBJ databases">
        <title>Mumia sp. nov., isolated from the intestinal contents of plateau pika (Ochotona curzoniae) in the Qinghai-Tibet plateau of China.</title>
        <authorList>
            <person name="Tian Z."/>
        </authorList>
    </citation>
    <scope>NUCLEOTIDE SEQUENCE [LARGE SCALE GENOMIC DNA]</scope>
    <source>
        <strain evidence="4">527</strain>
    </source>
</reference>
<dbReference type="OrthoDB" id="5186446at2"/>
<dbReference type="Pfam" id="PF13276">
    <property type="entry name" value="HTH_21"/>
    <property type="match status" value="1"/>
</dbReference>
<evidence type="ECO:0000256" key="1">
    <source>
        <dbReference type="SAM" id="MobiDB-lite"/>
    </source>
</evidence>
<comment type="caution">
    <text evidence="3">The sequence shown here is derived from an EMBL/GenBank/DDBJ whole genome shotgun (WGS) entry which is preliminary data.</text>
</comment>
<organism evidence="3 4">
    <name type="scientific">Mumia zhuanghuii</name>
    <dbReference type="NCBI Taxonomy" id="2585211"/>
    <lineage>
        <taxon>Bacteria</taxon>
        <taxon>Bacillati</taxon>
        <taxon>Actinomycetota</taxon>
        <taxon>Actinomycetes</taxon>
        <taxon>Propionibacteriales</taxon>
        <taxon>Nocardioidaceae</taxon>
        <taxon>Mumia</taxon>
    </lineage>
</organism>
<feature type="region of interest" description="Disordered" evidence="1">
    <location>
        <begin position="93"/>
        <end position="122"/>
    </location>
</feature>
<feature type="compositionally biased region" description="Basic residues" evidence="1">
    <location>
        <begin position="107"/>
        <end position="119"/>
    </location>
</feature>
<name>A0A5C4M9N1_9ACTN</name>
<evidence type="ECO:0000259" key="2">
    <source>
        <dbReference type="Pfam" id="PF13276"/>
    </source>
</evidence>
<dbReference type="AlphaFoldDB" id="A0A5C4M9N1"/>
<evidence type="ECO:0000313" key="4">
    <source>
        <dbReference type="Proteomes" id="UP000306740"/>
    </source>
</evidence>
<gene>
    <name evidence="3" type="ORF">FHE65_32065</name>
</gene>
<dbReference type="EMBL" id="VDFR01000206">
    <property type="protein sequence ID" value="TNC31343.1"/>
    <property type="molecule type" value="Genomic_DNA"/>
</dbReference>
<feature type="domain" description="HTH-like" evidence="2">
    <location>
        <begin position="2"/>
        <end position="53"/>
    </location>
</feature>
<evidence type="ECO:0000313" key="3">
    <source>
        <dbReference type="EMBL" id="TNC31343.1"/>
    </source>
</evidence>
<dbReference type="InterPro" id="IPR025948">
    <property type="entry name" value="HTH-like_dom"/>
</dbReference>
<feature type="non-terminal residue" evidence="3">
    <location>
        <position position="204"/>
    </location>
</feature>
<dbReference type="Proteomes" id="UP000306740">
    <property type="component" value="Unassembled WGS sequence"/>
</dbReference>